<dbReference type="EMBL" id="JAEEGA010000014">
    <property type="protein sequence ID" value="MBP1043185.1"/>
    <property type="molecule type" value="Genomic_DNA"/>
</dbReference>
<proteinExistence type="inferred from homology"/>
<evidence type="ECO:0000313" key="4">
    <source>
        <dbReference type="EMBL" id="MBP1043185.1"/>
    </source>
</evidence>
<dbReference type="InterPro" id="IPR051545">
    <property type="entry name" value="NAD(P)H_dehydrogenase_qn"/>
</dbReference>
<dbReference type="InterPro" id="IPR003680">
    <property type="entry name" value="Flavodoxin_fold"/>
</dbReference>
<evidence type="ECO:0000259" key="3">
    <source>
        <dbReference type="Pfam" id="PF02525"/>
    </source>
</evidence>
<organism evidence="4 5">
    <name type="scientific">Vagococcus allomyrinae</name>
    <dbReference type="NCBI Taxonomy" id="2794353"/>
    <lineage>
        <taxon>Bacteria</taxon>
        <taxon>Bacillati</taxon>
        <taxon>Bacillota</taxon>
        <taxon>Bacilli</taxon>
        <taxon>Lactobacillales</taxon>
        <taxon>Enterococcaceae</taxon>
        <taxon>Vagococcus</taxon>
    </lineage>
</organism>
<dbReference type="Pfam" id="PF02525">
    <property type="entry name" value="Flavodoxin_2"/>
    <property type="match status" value="1"/>
</dbReference>
<keyword evidence="2" id="KW-0560">Oxidoreductase</keyword>
<protein>
    <submittedName>
        <fullName evidence="4">NAD(P)H-dependent oxidoreductase</fullName>
    </submittedName>
</protein>
<evidence type="ECO:0000256" key="2">
    <source>
        <dbReference type="ARBA" id="ARBA00023002"/>
    </source>
</evidence>
<name>A0A940SWD0_9ENTE</name>
<dbReference type="GO" id="GO:0003955">
    <property type="term" value="F:NAD(P)H dehydrogenase (quinone) activity"/>
    <property type="evidence" value="ECO:0007669"/>
    <property type="project" value="TreeGrafter"/>
</dbReference>
<gene>
    <name evidence="4" type="ORF">I6N95_19380</name>
</gene>
<dbReference type="RefSeq" id="WP_209530991.1">
    <property type="nucleotide sequence ID" value="NZ_JAEEGA010000014.1"/>
</dbReference>
<feature type="domain" description="Flavodoxin-like fold" evidence="3">
    <location>
        <begin position="1"/>
        <end position="163"/>
    </location>
</feature>
<evidence type="ECO:0000256" key="1">
    <source>
        <dbReference type="ARBA" id="ARBA00006252"/>
    </source>
</evidence>
<reference evidence="4" key="1">
    <citation type="submission" date="2020-12" db="EMBL/GenBank/DDBJ databases">
        <title>Vagococcus allomyrinae sp. nov. and Enterococcus lavae sp. nov., isolated from the larvae of Allomyrina dichotoma.</title>
        <authorList>
            <person name="Lee S.D."/>
        </authorList>
    </citation>
    <scope>NUCLEOTIDE SEQUENCE</scope>
    <source>
        <strain evidence="4">BWB3-3</strain>
    </source>
</reference>
<keyword evidence="5" id="KW-1185">Reference proteome</keyword>
<dbReference type="PANTHER" id="PTHR10204:SF34">
    <property type="entry name" value="NAD(P)H DEHYDROGENASE [QUINONE] 1 ISOFORM 1"/>
    <property type="match status" value="1"/>
</dbReference>
<dbReference type="Gene3D" id="3.40.50.360">
    <property type="match status" value="1"/>
</dbReference>
<dbReference type="SUPFAM" id="SSF52218">
    <property type="entry name" value="Flavoproteins"/>
    <property type="match status" value="1"/>
</dbReference>
<dbReference type="InterPro" id="IPR029039">
    <property type="entry name" value="Flavoprotein-like_sf"/>
</dbReference>
<accession>A0A940SWD0</accession>
<comment type="similarity">
    <text evidence="1">Belongs to the NAD(P)H dehydrogenase (quinone) family.</text>
</comment>
<dbReference type="AlphaFoldDB" id="A0A940SWD0"/>
<comment type="caution">
    <text evidence="4">The sequence shown here is derived from an EMBL/GenBank/DDBJ whole genome shotgun (WGS) entry which is preliminary data.</text>
</comment>
<dbReference type="Proteomes" id="UP000674938">
    <property type="component" value="Unassembled WGS sequence"/>
</dbReference>
<evidence type="ECO:0000313" key="5">
    <source>
        <dbReference type="Proteomes" id="UP000674938"/>
    </source>
</evidence>
<sequence>MKTTIVYAHPWSGSFNQGILDQLRKQYPRAQVIDLYKDQFDPVMRAEDLALFSQGGSIDPLVADYQQVLKTTERLFVVFPIWWYGMPAILKGFFDKVMLKGFAYSEGRAGVLVGGLSQIKETYVVTTSQSPTWYLRFWGGNPIGRTLIRRVFKDIGLKKVKWLNEGAITTSSRGKKVAFLGRIANLK</sequence>
<dbReference type="PANTHER" id="PTHR10204">
    <property type="entry name" value="NAD P H OXIDOREDUCTASE-RELATED"/>
    <property type="match status" value="1"/>
</dbReference>
<dbReference type="GO" id="GO:0005829">
    <property type="term" value="C:cytosol"/>
    <property type="evidence" value="ECO:0007669"/>
    <property type="project" value="TreeGrafter"/>
</dbReference>